<keyword evidence="4" id="KW-0812">Transmembrane</keyword>
<comment type="cofactor">
    <cofactor evidence="1">
        <name>Mg(2+)</name>
        <dbReference type="ChEBI" id="CHEBI:18420"/>
    </cofactor>
</comment>
<dbReference type="Proteomes" id="UP000502297">
    <property type="component" value="Chromosome"/>
</dbReference>
<protein>
    <recommendedName>
        <fullName evidence="2">diguanylate cyclase</fullName>
        <ecNumber evidence="2">2.7.7.65</ecNumber>
    </recommendedName>
</protein>
<feature type="transmembrane region" description="Helical" evidence="4">
    <location>
        <begin position="190"/>
        <end position="210"/>
    </location>
</feature>
<dbReference type="Pfam" id="PF00990">
    <property type="entry name" value="GGDEF"/>
    <property type="match status" value="1"/>
</dbReference>
<feature type="domain" description="GGDEF" evidence="5">
    <location>
        <begin position="254"/>
        <end position="387"/>
    </location>
</feature>
<accession>A0A6G8RTI9</accession>
<dbReference type="FunFam" id="3.30.70.270:FF:000001">
    <property type="entry name" value="Diguanylate cyclase domain protein"/>
    <property type="match status" value="1"/>
</dbReference>
<name>A0A6G8RTI9_9GAMM</name>
<sequence>MMFFKTKINHDFLRNFMNNSVLMNWSMLNKTILILVLGGLDHLLWLGWYGFSYFSNDWNEFINVEYFPFNISIMLILTGTFFLLTSICYFFRQRKWVQLYFPYIALYFFAITYVYSGYNIGIISPATIAGYISIVTVGLMLFERKLVYSILIPVTCIIIFSSLKTTFGHFPYAPIYSQSLNLSVLYHNQFWVFSQMFFYIPIFIVTLLLYEILITQWRNREQQIRNISHIDPLTGIYNRRKIGKFLRAMHAESTDFAVILLDLDHFKTVNDQYGHDMGDRVLQKVAMILSKNVHENDLVGRFGGEEFIIVLKEKSLEEAINFAEICRSQIENQTFYDGNRSKIYCTASFGVSISDQRKSIEFILKQSDRALYLAKKNGRNQVRHCFELLNRS</sequence>
<dbReference type="EMBL" id="CP049801">
    <property type="protein sequence ID" value="QIO05252.1"/>
    <property type="molecule type" value="Genomic_DNA"/>
</dbReference>
<feature type="transmembrane region" description="Helical" evidence="4">
    <location>
        <begin position="122"/>
        <end position="142"/>
    </location>
</feature>
<dbReference type="PANTHER" id="PTHR45138">
    <property type="entry name" value="REGULATORY COMPONENTS OF SENSORY TRANSDUCTION SYSTEM"/>
    <property type="match status" value="1"/>
</dbReference>
<dbReference type="InterPro" id="IPR050469">
    <property type="entry name" value="Diguanylate_Cyclase"/>
</dbReference>
<gene>
    <name evidence="6" type="ORF">G8E00_04380</name>
</gene>
<dbReference type="CDD" id="cd01949">
    <property type="entry name" value="GGDEF"/>
    <property type="match status" value="1"/>
</dbReference>
<dbReference type="SMART" id="SM00267">
    <property type="entry name" value="GGDEF"/>
    <property type="match status" value="1"/>
</dbReference>
<comment type="catalytic activity">
    <reaction evidence="3">
        <text>2 GTP = 3',3'-c-di-GMP + 2 diphosphate</text>
        <dbReference type="Rhea" id="RHEA:24898"/>
        <dbReference type="ChEBI" id="CHEBI:33019"/>
        <dbReference type="ChEBI" id="CHEBI:37565"/>
        <dbReference type="ChEBI" id="CHEBI:58805"/>
        <dbReference type="EC" id="2.7.7.65"/>
    </reaction>
</comment>
<evidence type="ECO:0000313" key="6">
    <source>
        <dbReference type="EMBL" id="QIO05252.1"/>
    </source>
</evidence>
<keyword evidence="4" id="KW-1133">Transmembrane helix</keyword>
<keyword evidence="4" id="KW-0472">Membrane</keyword>
<feature type="transmembrane region" description="Helical" evidence="4">
    <location>
        <begin position="149"/>
        <end position="170"/>
    </location>
</feature>
<dbReference type="InterPro" id="IPR000160">
    <property type="entry name" value="GGDEF_dom"/>
</dbReference>
<organism evidence="6 7">
    <name type="scientific">Acinetobacter shaoyimingii</name>
    <dbReference type="NCBI Taxonomy" id="2715164"/>
    <lineage>
        <taxon>Bacteria</taxon>
        <taxon>Pseudomonadati</taxon>
        <taxon>Pseudomonadota</taxon>
        <taxon>Gammaproteobacteria</taxon>
        <taxon>Moraxellales</taxon>
        <taxon>Moraxellaceae</taxon>
        <taxon>Acinetobacter</taxon>
    </lineage>
</organism>
<evidence type="ECO:0000256" key="1">
    <source>
        <dbReference type="ARBA" id="ARBA00001946"/>
    </source>
</evidence>
<evidence type="ECO:0000256" key="4">
    <source>
        <dbReference type="SAM" id="Phobius"/>
    </source>
</evidence>
<feature type="transmembrane region" description="Helical" evidence="4">
    <location>
        <begin position="71"/>
        <end position="92"/>
    </location>
</feature>
<feature type="transmembrane region" description="Helical" evidence="4">
    <location>
        <begin position="32"/>
        <end position="51"/>
    </location>
</feature>
<evidence type="ECO:0000259" key="5">
    <source>
        <dbReference type="PROSITE" id="PS50887"/>
    </source>
</evidence>
<dbReference type="InterPro" id="IPR029787">
    <property type="entry name" value="Nucleotide_cyclase"/>
</dbReference>
<evidence type="ECO:0000256" key="2">
    <source>
        <dbReference type="ARBA" id="ARBA00012528"/>
    </source>
</evidence>
<dbReference type="SUPFAM" id="SSF55073">
    <property type="entry name" value="Nucleotide cyclase"/>
    <property type="match status" value="1"/>
</dbReference>
<feature type="transmembrane region" description="Helical" evidence="4">
    <location>
        <begin position="99"/>
        <end position="116"/>
    </location>
</feature>
<proteinExistence type="predicted"/>
<dbReference type="InterPro" id="IPR043128">
    <property type="entry name" value="Rev_trsase/Diguanyl_cyclase"/>
</dbReference>
<dbReference type="KEGG" id="asha:G8E00_04380"/>
<evidence type="ECO:0000313" key="7">
    <source>
        <dbReference type="Proteomes" id="UP000502297"/>
    </source>
</evidence>
<dbReference type="PANTHER" id="PTHR45138:SF9">
    <property type="entry name" value="DIGUANYLATE CYCLASE DGCM-RELATED"/>
    <property type="match status" value="1"/>
</dbReference>
<dbReference type="PROSITE" id="PS50887">
    <property type="entry name" value="GGDEF"/>
    <property type="match status" value="1"/>
</dbReference>
<reference evidence="6 7" key="1">
    <citation type="submission" date="2020-03" db="EMBL/GenBank/DDBJ databases">
        <authorList>
            <person name="Zhu W."/>
        </authorList>
    </citation>
    <scope>NUCLEOTIDE SEQUENCE [LARGE SCALE GENOMIC DNA]</scope>
    <source>
        <strain evidence="6 7">323-1</strain>
    </source>
</reference>
<evidence type="ECO:0000256" key="3">
    <source>
        <dbReference type="ARBA" id="ARBA00034247"/>
    </source>
</evidence>
<dbReference type="Gene3D" id="3.30.70.270">
    <property type="match status" value="1"/>
</dbReference>
<keyword evidence="7" id="KW-1185">Reference proteome</keyword>
<dbReference type="AlphaFoldDB" id="A0A6G8RTI9"/>
<dbReference type="EC" id="2.7.7.65" evidence="2"/>
<dbReference type="GO" id="GO:0052621">
    <property type="term" value="F:diguanylate cyclase activity"/>
    <property type="evidence" value="ECO:0007669"/>
    <property type="project" value="UniProtKB-EC"/>
</dbReference>
<dbReference type="NCBIfam" id="TIGR00254">
    <property type="entry name" value="GGDEF"/>
    <property type="match status" value="1"/>
</dbReference>